<dbReference type="Proteomes" id="UP000763505">
    <property type="component" value="Unassembled WGS sequence"/>
</dbReference>
<accession>A0A921B5Y1</accession>
<sequence>MTHIKPEDIFNIKSVSSPKVIPNTNHVLYYVTKIREDENDYVTHLYVNDGEENHQLTFGDERISSVKFSNDGKYIFFMSLVDKKQQIFRMRLIGGEREQITFEKEGVTGFEVSKDDDHLYYGVSIEVKKLHAETDEESKDEKDAMAETDGAKKDKKKDLPEPVVIDRMKYKFDGVGVLKEKYAEIKVLDLNTLDVDGFVSKDKVNYNVKAVGSSFILYTSDESDNPDFNFSSTLFLKEGDDVKEIETAEGYVATVSISPDEKHIAIAEISREFENATHPKLFIYDIENDKKIGVTDDLDRPVGSMVAADMHQSAENDGVVWVDDKTFLFIVADYGSVNLYRGTVDGKIEAILEDAHEIYGLSANKNHAFLAISTPTRPGEIYRLDLKTNSLEALTTFNKEFVENHTIVAPEEIVFNSKDGTEVHGWIMKPAEFKSDKKYPMVTNIHGGPHALYGNTFFHEMQVLASKGYGVLYVNPRGSHSYSQAFVDAVRGDYGGGDYEDIMAGVDYAVANFDWVDEDNLGVTGGSYGGFMTNWIVGHTDRFKAAVTQRSICNWTSFRGVSDIGYYFTDWQIKAEFTDIEKMWHHSPIKYVNEMKTPLLILHSEHDYRCPMEQAEQLYIALKYNGVRTRLVRFPEADHNLSRSGKPNLRIKRLEHLTEWFDNILG</sequence>
<evidence type="ECO:0000256" key="2">
    <source>
        <dbReference type="ARBA" id="ARBA00022670"/>
    </source>
</evidence>
<evidence type="ECO:0000313" key="7">
    <source>
        <dbReference type="Proteomes" id="UP000763505"/>
    </source>
</evidence>
<evidence type="ECO:0000256" key="3">
    <source>
        <dbReference type="ARBA" id="ARBA00022801"/>
    </source>
</evidence>
<evidence type="ECO:0000313" key="6">
    <source>
        <dbReference type="EMBL" id="HJE18831.1"/>
    </source>
</evidence>
<dbReference type="EMBL" id="DYYI01000006">
    <property type="protein sequence ID" value="HJE18831.1"/>
    <property type="molecule type" value="Genomic_DNA"/>
</dbReference>
<keyword evidence="2" id="KW-0645">Protease</keyword>
<feature type="domain" description="Peptidase S9 prolyl oligopeptidase catalytic" evidence="5">
    <location>
        <begin position="456"/>
        <end position="666"/>
    </location>
</feature>
<dbReference type="SUPFAM" id="SSF82171">
    <property type="entry name" value="DPP6 N-terminal domain-like"/>
    <property type="match status" value="1"/>
</dbReference>
<comment type="similarity">
    <text evidence="1">Belongs to the peptidase S9C family.</text>
</comment>
<comment type="caution">
    <text evidence="6">The sequence shown here is derived from an EMBL/GenBank/DDBJ whole genome shotgun (WGS) entry which is preliminary data.</text>
</comment>
<dbReference type="InterPro" id="IPR001375">
    <property type="entry name" value="Peptidase_S9_cat"/>
</dbReference>
<feature type="region of interest" description="Disordered" evidence="4">
    <location>
        <begin position="134"/>
        <end position="156"/>
    </location>
</feature>
<dbReference type="GO" id="GO:0004252">
    <property type="term" value="F:serine-type endopeptidase activity"/>
    <property type="evidence" value="ECO:0007669"/>
    <property type="project" value="TreeGrafter"/>
</dbReference>
<dbReference type="FunFam" id="3.40.50.1820:FF:000028">
    <property type="entry name" value="S9 family peptidase"/>
    <property type="match status" value="1"/>
</dbReference>
<dbReference type="PANTHER" id="PTHR42776">
    <property type="entry name" value="SERINE PEPTIDASE S9 FAMILY MEMBER"/>
    <property type="match status" value="1"/>
</dbReference>
<dbReference type="AlphaFoldDB" id="A0A921B5Y1"/>
<organism evidence="6 7">
    <name type="scientific">Aliicoccus persicus</name>
    <dbReference type="NCBI Taxonomy" id="930138"/>
    <lineage>
        <taxon>Bacteria</taxon>
        <taxon>Bacillati</taxon>
        <taxon>Bacillota</taxon>
        <taxon>Bacilli</taxon>
        <taxon>Bacillales</taxon>
        <taxon>Staphylococcaceae</taxon>
        <taxon>Aliicoccus</taxon>
    </lineage>
</organism>
<evidence type="ECO:0000256" key="4">
    <source>
        <dbReference type="SAM" id="MobiDB-lite"/>
    </source>
</evidence>
<dbReference type="InterPro" id="IPR011042">
    <property type="entry name" value="6-blade_b-propeller_TolB-like"/>
</dbReference>
<reference evidence="6" key="2">
    <citation type="submission" date="2021-09" db="EMBL/GenBank/DDBJ databases">
        <authorList>
            <person name="Gilroy R."/>
        </authorList>
    </citation>
    <scope>NUCLEOTIDE SEQUENCE</scope>
    <source>
        <strain evidence="6">6019</strain>
    </source>
</reference>
<dbReference type="SUPFAM" id="SSF53474">
    <property type="entry name" value="alpha/beta-Hydrolases"/>
    <property type="match status" value="1"/>
</dbReference>
<name>A0A921B5Y1_9STAP</name>
<dbReference type="Gene3D" id="2.120.10.30">
    <property type="entry name" value="TolB, C-terminal domain"/>
    <property type="match status" value="1"/>
</dbReference>
<evidence type="ECO:0000256" key="1">
    <source>
        <dbReference type="ARBA" id="ARBA00010040"/>
    </source>
</evidence>
<keyword evidence="3" id="KW-0378">Hydrolase</keyword>
<dbReference type="PANTHER" id="PTHR42776:SF27">
    <property type="entry name" value="DIPEPTIDYL PEPTIDASE FAMILY MEMBER 6"/>
    <property type="match status" value="1"/>
</dbReference>
<evidence type="ECO:0000259" key="5">
    <source>
        <dbReference type="Pfam" id="PF00326"/>
    </source>
</evidence>
<dbReference type="GO" id="GO:0006508">
    <property type="term" value="P:proteolysis"/>
    <property type="evidence" value="ECO:0007669"/>
    <property type="project" value="UniProtKB-KW"/>
</dbReference>
<reference evidence="6" key="1">
    <citation type="journal article" date="2021" name="PeerJ">
        <title>Extensive microbial diversity within the chicken gut microbiome revealed by metagenomics and culture.</title>
        <authorList>
            <person name="Gilroy R."/>
            <person name="Ravi A."/>
            <person name="Getino M."/>
            <person name="Pursley I."/>
            <person name="Horton D.L."/>
            <person name="Alikhan N.F."/>
            <person name="Baker D."/>
            <person name="Gharbi K."/>
            <person name="Hall N."/>
            <person name="Watson M."/>
            <person name="Adriaenssens E.M."/>
            <person name="Foster-Nyarko E."/>
            <person name="Jarju S."/>
            <person name="Secka A."/>
            <person name="Antonio M."/>
            <person name="Oren A."/>
            <person name="Chaudhuri R.R."/>
            <person name="La Ragione R."/>
            <person name="Hildebrand F."/>
            <person name="Pallen M.J."/>
        </authorList>
    </citation>
    <scope>NUCLEOTIDE SEQUENCE</scope>
    <source>
        <strain evidence="6">6019</strain>
    </source>
</reference>
<gene>
    <name evidence="6" type="ORF">K8V35_00570</name>
</gene>
<protein>
    <submittedName>
        <fullName evidence="6">S9 family peptidase</fullName>
    </submittedName>
</protein>
<dbReference type="InterPro" id="IPR029058">
    <property type="entry name" value="AB_hydrolase_fold"/>
</dbReference>
<proteinExistence type="inferred from homology"/>
<dbReference type="Pfam" id="PF00326">
    <property type="entry name" value="Peptidase_S9"/>
    <property type="match status" value="1"/>
</dbReference>
<dbReference type="Gene3D" id="3.40.50.1820">
    <property type="entry name" value="alpha/beta hydrolase"/>
    <property type="match status" value="1"/>
</dbReference>